<dbReference type="EMBL" id="JAGTIS010000008">
    <property type="protein sequence ID" value="MBT8767565.1"/>
    <property type="molecule type" value="Genomic_DNA"/>
</dbReference>
<sequence>MTTREKYLDDNLKNGPSISRLKWSFRWMVLKEQVRRIALFNAFRVRDVYRKASLGGVIFASSITLVLIVGVVLFSRFALGVDIPAVKVVNKAEIQYWGQIGDFFGGILNPLLSFMALMAVLYTIRLQREELKEAREETRIANKIQDKQTEIFERQNFESVLFRLLDVHVKITERLMDGGRSGRSLFDILNADARSEIAVQTSSKPFVMPKNLGLAGEWFLRRQHEVSILSSTASEILEIRHKNVLSHYYRNMYQILKIIDGFKAGSQGENDPAVRYFTCRQYSNMLRALLTNDELIMLSLNCLTKTGGGLKKYVEKYSMLKHLELSGCLAGQRMALETYNELAFTDYEKIKPSAISNFYT</sequence>
<feature type="transmembrane region" description="Helical" evidence="1">
    <location>
        <begin position="103"/>
        <end position="124"/>
    </location>
</feature>
<keyword evidence="1" id="KW-0472">Membrane</keyword>
<protein>
    <submittedName>
        <fullName evidence="2">Phage abortive infection protein</fullName>
    </submittedName>
</protein>
<dbReference type="RefSeq" id="WP_215376650.1">
    <property type="nucleotide sequence ID" value="NZ_JAGTIS010000008.1"/>
</dbReference>
<gene>
    <name evidence="2" type="ORF">J7302_15740</name>
</gene>
<reference evidence="2 3" key="1">
    <citation type="submission" date="2021-04" db="EMBL/GenBank/DDBJ databases">
        <title>Pseudomonas boanensis sp. nov., a bacterium isolated from river water used for household purposes in Boane District, Mozambique.</title>
        <authorList>
            <person name="Nicklasson M."/>
            <person name="Martin-Rodriguez A.J."/>
            <person name="Thorell K."/>
            <person name="Neves L."/>
            <person name="Mussagy A."/>
            <person name="Rydberg H.A."/>
            <person name="Hernroth B."/>
            <person name="Svensson-Stadler L."/>
            <person name="Sjoling A."/>
        </authorList>
    </citation>
    <scope>NUCLEOTIDE SEQUENCE [LARGE SCALE GENOMIC DNA]</scope>
    <source>
        <strain evidence="2 3">DB1</strain>
    </source>
</reference>
<accession>A0ABS5XIU5</accession>
<comment type="caution">
    <text evidence="2">The sequence shown here is derived from an EMBL/GenBank/DDBJ whole genome shotgun (WGS) entry which is preliminary data.</text>
</comment>
<dbReference type="Proteomes" id="UP001519667">
    <property type="component" value="Unassembled WGS sequence"/>
</dbReference>
<keyword evidence="1" id="KW-1133">Transmembrane helix</keyword>
<evidence type="ECO:0000313" key="3">
    <source>
        <dbReference type="Proteomes" id="UP001519667"/>
    </source>
</evidence>
<name>A0ABS5XIU5_9GAMM</name>
<keyword evidence="1" id="KW-0812">Transmembrane</keyword>
<keyword evidence="3" id="KW-1185">Reference proteome</keyword>
<evidence type="ECO:0000256" key="1">
    <source>
        <dbReference type="SAM" id="Phobius"/>
    </source>
</evidence>
<proteinExistence type="predicted"/>
<evidence type="ECO:0000313" key="2">
    <source>
        <dbReference type="EMBL" id="MBT8767565.1"/>
    </source>
</evidence>
<dbReference type="Pfam" id="PF16872">
    <property type="entry name" value="putAbiC"/>
    <property type="match status" value="1"/>
</dbReference>
<feature type="transmembrane region" description="Helical" evidence="1">
    <location>
        <begin position="54"/>
        <end position="74"/>
    </location>
</feature>
<dbReference type="InterPro" id="IPR031709">
    <property type="entry name" value="PutAbiC"/>
</dbReference>
<organism evidence="2 3">
    <name type="scientific">Metapseudomonas boanensis</name>
    <dbReference type="NCBI Taxonomy" id="2822138"/>
    <lineage>
        <taxon>Bacteria</taxon>
        <taxon>Pseudomonadati</taxon>
        <taxon>Pseudomonadota</taxon>
        <taxon>Gammaproteobacteria</taxon>
        <taxon>Pseudomonadales</taxon>
        <taxon>Pseudomonadaceae</taxon>
        <taxon>Metapseudomonas</taxon>
    </lineage>
</organism>